<evidence type="ECO:0000313" key="3">
    <source>
        <dbReference type="Proteomes" id="UP000602647"/>
    </source>
</evidence>
<evidence type="ECO:0000259" key="1">
    <source>
        <dbReference type="Pfam" id="PF12892"/>
    </source>
</evidence>
<dbReference type="Proteomes" id="UP000602647">
    <property type="component" value="Unassembled WGS sequence"/>
</dbReference>
<proteinExistence type="predicted"/>
<evidence type="ECO:0000313" key="2">
    <source>
        <dbReference type="EMBL" id="MBC6681164.1"/>
    </source>
</evidence>
<organism evidence="2 3">
    <name type="scientific">Zhenpiania hominis</name>
    <dbReference type="NCBI Taxonomy" id="2763644"/>
    <lineage>
        <taxon>Bacteria</taxon>
        <taxon>Bacillati</taxon>
        <taxon>Bacillota</taxon>
        <taxon>Clostridia</taxon>
        <taxon>Peptostreptococcales</taxon>
        <taxon>Anaerovoracaceae</taxon>
        <taxon>Zhenpiania</taxon>
    </lineage>
</organism>
<protein>
    <recommendedName>
        <fullName evidence="1">Streptococcal pilin isopeptide linkage domain-containing protein</fullName>
    </recommendedName>
</protein>
<dbReference type="InterPro" id="IPR038174">
    <property type="entry name" value="Strep_pil_link_sf"/>
</dbReference>
<sequence>MKKKGYRAFLAGVLLAVLTVVGLPVTALAAEPLRVELPSVEVKLEGTAPSPTEEYQIVLEADKISYPMPEGSADGKYTLTITGSETASFPDISYSELGVYSYTIYQVKGSNSQCTYDETVYTMKVYITNEGVERVVRVKDSDDPDAKNMEVVFTNKYPTATDDLDDPMPRRDRLTIRKRQHRRPIRIIPTIRTDRRLVTVPIYGSISAWAPSA</sequence>
<reference evidence="2" key="1">
    <citation type="submission" date="2020-08" db="EMBL/GenBank/DDBJ databases">
        <title>Genome public.</title>
        <authorList>
            <person name="Liu C."/>
            <person name="Sun Q."/>
        </authorList>
    </citation>
    <scope>NUCLEOTIDE SEQUENCE</scope>
    <source>
        <strain evidence="2">BX12</strain>
    </source>
</reference>
<name>A0A923ST83_9FIRM</name>
<dbReference type="Gene3D" id="2.60.40.3050">
    <property type="match status" value="1"/>
</dbReference>
<dbReference type="NCBIfam" id="TIGR03786">
    <property type="entry name" value="strep_pil_rpt"/>
    <property type="match status" value="1"/>
</dbReference>
<dbReference type="InterPro" id="IPR022464">
    <property type="entry name" value="Strep_pil_isopept_link"/>
</dbReference>
<dbReference type="Pfam" id="PF12892">
    <property type="entry name" value="FctA"/>
    <property type="match status" value="1"/>
</dbReference>
<accession>A0A923ST83</accession>
<dbReference type="AlphaFoldDB" id="A0A923ST83"/>
<dbReference type="EMBL" id="JACRYT010000027">
    <property type="protein sequence ID" value="MBC6681164.1"/>
    <property type="molecule type" value="Genomic_DNA"/>
</dbReference>
<gene>
    <name evidence="2" type="ORF">H9L42_15180</name>
</gene>
<feature type="domain" description="Streptococcal pilin isopeptide linkage" evidence="1">
    <location>
        <begin position="43"/>
        <end position="157"/>
    </location>
</feature>
<keyword evidence="3" id="KW-1185">Reference proteome</keyword>
<comment type="caution">
    <text evidence="2">The sequence shown here is derived from an EMBL/GenBank/DDBJ whole genome shotgun (WGS) entry which is preliminary data.</text>
</comment>
<dbReference type="RefSeq" id="WP_187304261.1">
    <property type="nucleotide sequence ID" value="NZ_JACRYT010000027.1"/>
</dbReference>